<keyword evidence="2" id="KW-1185">Reference proteome</keyword>
<protein>
    <submittedName>
        <fullName evidence="1">Uncharacterized protein</fullName>
    </submittedName>
</protein>
<sequence>MGIWTRRAAQYDEEVRGSFLESWRRLPDGSIEWYNRRPFYQGLVEDGYRFADEMTDDELVMAEAGYNRPKRRKRYEGLAKTFRRRNQINASWGIDYNVLSTIENESGMEFDATWVGTFDDLANETGLGVERLQNIWNADGRADKQRTLEELRGQGTFTISA</sequence>
<dbReference type="EMBL" id="MDHH01000001">
    <property type="protein sequence ID" value="OUE03577.1"/>
    <property type="molecule type" value="Genomic_DNA"/>
</dbReference>
<evidence type="ECO:0000313" key="2">
    <source>
        <dbReference type="Proteomes" id="UP000195062"/>
    </source>
</evidence>
<gene>
    <name evidence="1" type="ORF">CMMCAS07_01420</name>
</gene>
<dbReference type="AlphaFoldDB" id="A0A251XJG9"/>
<name>A0A251XJG9_CLAMM</name>
<organism evidence="1 2">
    <name type="scientific">Clavibacter michiganensis subsp. michiganensis</name>
    <dbReference type="NCBI Taxonomy" id="33013"/>
    <lineage>
        <taxon>Bacteria</taxon>
        <taxon>Bacillati</taxon>
        <taxon>Actinomycetota</taxon>
        <taxon>Actinomycetes</taxon>
        <taxon>Micrococcales</taxon>
        <taxon>Microbacteriaceae</taxon>
        <taxon>Clavibacter</taxon>
    </lineage>
</organism>
<evidence type="ECO:0000313" key="1">
    <source>
        <dbReference type="EMBL" id="OUE03577.1"/>
    </source>
</evidence>
<proteinExistence type="predicted"/>
<dbReference type="Proteomes" id="UP000195062">
    <property type="component" value="Unassembled WGS sequence"/>
</dbReference>
<comment type="caution">
    <text evidence="1">The sequence shown here is derived from an EMBL/GenBank/DDBJ whole genome shotgun (WGS) entry which is preliminary data.</text>
</comment>
<accession>A0A251XJG9</accession>
<reference evidence="1 2" key="1">
    <citation type="submission" date="2016-08" db="EMBL/GenBank/DDBJ databases">
        <title>Genome sequence of Clavibacter michiganensis subsp. michiganensis strain CASJ007.</title>
        <authorList>
            <person name="Thapa S.P."/>
            <person name="Coaker G."/>
        </authorList>
    </citation>
    <scope>NUCLEOTIDE SEQUENCE [LARGE SCALE GENOMIC DNA]</scope>
    <source>
        <strain evidence="1">CASJ007</strain>
    </source>
</reference>